<dbReference type="InterPro" id="IPR005771">
    <property type="entry name" value="GalU_uridylyltTrfase_bac/arc"/>
</dbReference>
<organism evidence="10 11">
    <name type="scientific">Vibrio eleionomae</name>
    <dbReference type="NCBI Taxonomy" id="2653505"/>
    <lineage>
        <taxon>Bacteria</taxon>
        <taxon>Pseudomonadati</taxon>
        <taxon>Pseudomonadota</taxon>
        <taxon>Gammaproteobacteria</taxon>
        <taxon>Vibrionales</taxon>
        <taxon>Vibrionaceae</taxon>
        <taxon>Vibrio</taxon>
    </lineage>
</organism>
<evidence type="ECO:0000313" key="11">
    <source>
        <dbReference type="Proteomes" id="UP000462621"/>
    </source>
</evidence>
<dbReference type="PANTHER" id="PTHR43197:SF1">
    <property type="entry name" value="UTP--GLUCOSE-1-PHOSPHATE URIDYLYLTRANSFERASE"/>
    <property type="match status" value="1"/>
</dbReference>
<evidence type="ECO:0000259" key="9">
    <source>
        <dbReference type="Pfam" id="PF00483"/>
    </source>
</evidence>
<evidence type="ECO:0000256" key="8">
    <source>
        <dbReference type="RuleBase" id="RU361259"/>
    </source>
</evidence>
<keyword evidence="11" id="KW-1185">Reference proteome</keyword>
<accession>A0A7X4LPS5</accession>
<dbReference type="InterPro" id="IPR029044">
    <property type="entry name" value="Nucleotide-diphossugar_trans"/>
</dbReference>
<evidence type="ECO:0000256" key="7">
    <source>
        <dbReference type="ARBA" id="ARBA00048128"/>
    </source>
</evidence>
<dbReference type="GO" id="GO:0006011">
    <property type="term" value="P:UDP-alpha-D-glucose metabolic process"/>
    <property type="evidence" value="ECO:0007669"/>
    <property type="project" value="InterPro"/>
</dbReference>
<gene>
    <name evidence="10" type="primary">galU</name>
    <name evidence="10" type="ORF">F9817_22160</name>
</gene>
<evidence type="ECO:0000313" key="10">
    <source>
        <dbReference type="EMBL" id="MZI95894.1"/>
    </source>
</evidence>
<keyword evidence="5 8" id="KW-0548">Nucleotidyltransferase</keyword>
<dbReference type="GO" id="GO:0003983">
    <property type="term" value="F:UTP:glucose-1-phosphate uridylyltransferase activity"/>
    <property type="evidence" value="ECO:0007669"/>
    <property type="project" value="UniProtKB-EC"/>
</dbReference>
<evidence type="ECO:0000256" key="6">
    <source>
        <dbReference type="ARBA" id="ARBA00037294"/>
    </source>
</evidence>
<reference evidence="10 11" key="1">
    <citation type="submission" date="2019-10" db="EMBL/GenBank/DDBJ databases">
        <title>Vibrio sp. nov. isolated from a shrimp pond.</title>
        <authorList>
            <person name="Gomez-Gil B."/>
            <person name="Enciso-Ibarra J."/>
            <person name="Enciso-Ibarra K."/>
            <person name="Bolan-Mejia C."/>
        </authorList>
    </citation>
    <scope>NUCLEOTIDE SEQUENCE [LARGE SCALE GENOMIC DNA]</scope>
    <source>
        <strain evidence="10 11">CAIM 722</strain>
    </source>
</reference>
<keyword evidence="4 8" id="KW-0808">Transferase</keyword>
<dbReference type="PANTHER" id="PTHR43197">
    <property type="entry name" value="UTP--GLUCOSE-1-PHOSPHATE URIDYLYLTRANSFERASE"/>
    <property type="match status" value="1"/>
</dbReference>
<comment type="function">
    <text evidence="6">May play a role in stationary phase survival.</text>
</comment>
<comment type="similarity">
    <text evidence="1 8">Belongs to the UDPGP type 2 family.</text>
</comment>
<dbReference type="InterPro" id="IPR005835">
    <property type="entry name" value="NTP_transferase_dom"/>
</dbReference>
<name>A0A7X4LPS5_9VIBR</name>
<evidence type="ECO:0000256" key="2">
    <source>
        <dbReference type="ARBA" id="ARBA00012415"/>
    </source>
</evidence>
<evidence type="ECO:0000256" key="4">
    <source>
        <dbReference type="ARBA" id="ARBA00022679"/>
    </source>
</evidence>
<evidence type="ECO:0000256" key="3">
    <source>
        <dbReference type="ARBA" id="ARBA00019048"/>
    </source>
</evidence>
<evidence type="ECO:0000256" key="5">
    <source>
        <dbReference type="ARBA" id="ARBA00022695"/>
    </source>
</evidence>
<dbReference type="CDD" id="cd02541">
    <property type="entry name" value="UGPase_prokaryotic"/>
    <property type="match status" value="1"/>
</dbReference>
<dbReference type="AlphaFoldDB" id="A0A7X4LPS5"/>
<sequence length="289" mass="32491">MIKKCLFPAAGYGTRFLPATKSMPKEMMPVVNKPLIEYGVEEAIQAGMDGMCIVTGRGKHSIMDHFDMNYELENQIRGTNKEELLVDVRDIMDRANFTYIRQREMKGLGHAILTGRELVGDEAFAVVLADDLCVNQDKGVLAQMAELYKQFRCSIVAVQEVPEDETHKYGVISGEMIKDDIFRVDDMVEKPEPGKAPSNLAIIGRYILTPDIFDIIEKTNPGKGGEIQITDALLQQAKTGCVLAYKFKGHRFDCGSVEGYIEATNYCYENLYKKNSQKVELDKKSTHRS</sequence>
<dbReference type="NCBIfam" id="TIGR01099">
    <property type="entry name" value="galU"/>
    <property type="match status" value="1"/>
</dbReference>
<evidence type="ECO:0000256" key="1">
    <source>
        <dbReference type="ARBA" id="ARBA00006890"/>
    </source>
</evidence>
<dbReference type="RefSeq" id="WP_161158390.1">
    <property type="nucleotide sequence ID" value="NZ_WEKT01000078.1"/>
</dbReference>
<dbReference type="Gene3D" id="3.90.550.10">
    <property type="entry name" value="Spore Coat Polysaccharide Biosynthesis Protein SpsA, Chain A"/>
    <property type="match status" value="1"/>
</dbReference>
<feature type="domain" description="Nucleotidyl transferase" evidence="9">
    <location>
        <begin position="9"/>
        <end position="266"/>
    </location>
</feature>
<comment type="caution">
    <text evidence="10">The sequence shown here is derived from an EMBL/GenBank/DDBJ whole genome shotgun (WGS) entry which is preliminary data.</text>
</comment>
<proteinExistence type="inferred from homology"/>
<dbReference type="EC" id="2.7.7.9" evidence="2 8"/>
<protein>
    <recommendedName>
        <fullName evidence="3 8">UTP--glucose-1-phosphate uridylyltransferase</fullName>
        <ecNumber evidence="2 8">2.7.7.9</ecNumber>
    </recommendedName>
    <alternativeName>
        <fullName evidence="8">UDP-glucose pyrophosphorylase</fullName>
    </alternativeName>
</protein>
<dbReference type="SUPFAM" id="SSF53448">
    <property type="entry name" value="Nucleotide-diphospho-sugar transferases"/>
    <property type="match status" value="1"/>
</dbReference>
<dbReference type="Pfam" id="PF00483">
    <property type="entry name" value="NTP_transferase"/>
    <property type="match status" value="1"/>
</dbReference>
<dbReference type="EMBL" id="WEKT01000078">
    <property type="protein sequence ID" value="MZI95894.1"/>
    <property type="molecule type" value="Genomic_DNA"/>
</dbReference>
<dbReference type="FunFam" id="3.90.550.10:FF:000045">
    <property type="entry name" value="UTP--glucose-1-phosphate uridylyltransferase"/>
    <property type="match status" value="1"/>
</dbReference>
<dbReference type="Proteomes" id="UP000462621">
    <property type="component" value="Unassembled WGS sequence"/>
</dbReference>
<comment type="catalytic activity">
    <reaction evidence="7 8">
        <text>alpha-D-glucose 1-phosphate + UTP + H(+) = UDP-alpha-D-glucose + diphosphate</text>
        <dbReference type="Rhea" id="RHEA:19889"/>
        <dbReference type="ChEBI" id="CHEBI:15378"/>
        <dbReference type="ChEBI" id="CHEBI:33019"/>
        <dbReference type="ChEBI" id="CHEBI:46398"/>
        <dbReference type="ChEBI" id="CHEBI:58601"/>
        <dbReference type="ChEBI" id="CHEBI:58885"/>
        <dbReference type="EC" id="2.7.7.9"/>
    </reaction>
</comment>